<dbReference type="Pfam" id="PF12697">
    <property type="entry name" value="Abhydrolase_6"/>
    <property type="match status" value="1"/>
</dbReference>
<dbReference type="AlphaFoldDB" id="A0A432WTY6"/>
<protein>
    <submittedName>
        <fullName evidence="2">Alpha/beta hydrolase</fullName>
    </submittedName>
</protein>
<dbReference type="GO" id="GO:0016020">
    <property type="term" value="C:membrane"/>
    <property type="evidence" value="ECO:0007669"/>
    <property type="project" value="TreeGrafter"/>
</dbReference>
<dbReference type="EMBL" id="PIPP01000002">
    <property type="protein sequence ID" value="RUO37224.1"/>
    <property type="molecule type" value="Genomic_DNA"/>
</dbReference>
<dbReference type="SUPFAM" id="SSF53474">
    <property type="entry name" value="alpha/beta-Hydrolases"/>
    <property type="match status" value="1"/>
</dbReference>
<dbReference type="PANTHER" id="PTHR43798">
    <property type="entry name" value="MONOACYLGLYCEROL LIPASE"/>
    <property type="match status" value="1"/>
</dbReference>
<sequence length="277" mass="30959">MKPFTTKLPHIELAGLKSGPQSFPKLLGLHGWLDNAQSFAPLEPHLDNFHRSFLDFPGHGHSGHRPNGGWYYFTEYVADVVAFLEQEDVHDLHLVGHSMGGYVAQLVASICPERVSKLTLIEAFGLYISTQGDVVEHLSKAIFERKRLADKTAPVYSNSARLVKLRAEKSELSEDLARLIIERNLETVASGVTWRIDPRVRLASPIRFTEANATDMLKHIACPVQLILGDTGSKDLLKAVAAWRKHVPQLEVHTLSGGHHVHMQQPERVAQLINRLD</sequence>
<organism evidence="2 3">
    <name type="scientific">Aliidiomarina shirensis</name>
    <dbReference type="NCBI Taxonomy" id="1048642"/>
    <lineage>
        <taxon>Bacteria</taxon>
        <taxon>Pseudomonadati</taxon>
        <taxon>Pseudomonadota</taxon>
        <taxon>Gammaproteobacteria</taxon>
        <taxon>Alteromonadales</taxon>
        <taxon>Idiomarinaceae</taxon>
        <taxon>Aliidiomarina</taxon>
    </lineage>
</organism>
<keyword evidence="3" id="KW-1185">Reference proteome</keyword>
<accession>A0A432WTY6</accession>
<feature type="domain" description="AB hydrolase-1" evidence="1">
    <location>
        <begin position="29"/>
        <end position="271"/>
    </location>
</feature>
<dbReference type="InterPro" id="IPR029058">
    <property type="entry name" value="AB_hydrolase_fold"/>
</dbReference>
<dbReference type="GO" id="GO:0016787">
    <property type="term" value="F:hydrolase activity"/>
    <property type="evidence" value="ECO:0007669"/>
    <property type="project" value="UniProtKB-KW"/>
</dbReference>
<evidence type="ECO:0000313" key="3">
    <source>
        <dbReference type="Proteomes" id="UP000286934"/>
    </source>
</evidence>
<evidence type="ECO:0000259" key="1">
    <source>
        <dbReference type="Pfam" id="PF12697"/>
    </source>
</evidence>
<comment type="caution">
    <text evidence="2">The sequence shown here is derived from an EMBL/GenBank/DDBJ whole genome shotgun (WGS) entry which is preliminary data.</text>
</comment>
<dbReference type="OrthoDB" id="149912at2"/>
<gene>
    <name evidence="2" type="ORF">CWE13_04465</name>
</gene>
<evidence type="ECO:0000313" key="2">
    <source>
        <dbReference type="EMBL" id="RUO37224.1"/>
    </source>
</evidence>
<reference evidence="3" key="1">
    <citation type="journal article" date="2018" name="Front. Microbiol.">
        <title>Genome-Based Analysis Reveals the Taxonomy and Diversity of the Family Idiomarinaceae.</title>
        <authorList>
            <person name="Liu Y."/>
            <person name="Lai Q."/>
            <person name="Shao Z."/>
        </authorList>
    </citation>
    <scope>NUCLEOTIDE SEQUENCE [LARGE SCALE GENOMIC DNA]</scope>
    <source>
        <strain evidence="3">AIS</strain>
    </source>
</reference>
<keyword evidence="2" id="KW-0378">Hydrolase</keyword>
<name>A0A432WTY6_9GAMM</name>
<dbReference type="Gene3D" id="3.40.50.1820">
    <property type="entry name" value="alpha/beta hydrolase"/>
    <property type="match status" value="1"/>
</dbReference>
<dbReference type="PANTHER" id="PTHR43798:SF33">
    <property type="entry name" value="HYDROLASE, PUTATIVE (AFU_ORTHOLOGUE AFUA_2G14860)-RELATED"/>
    <property type="match status" value="1"/>
</dbReference>
<dbReference type="Proteomes" id="UP000286934">
    <property type="component" value="Unassembled WGS sequence"/>
</dbReference>
<proteinExistence type="predicted"/>
<dbReference type="PRINTS" id="PR00111">
    <property type="entry name" value="ABHYDROLASE"/>
</dbReference>
<dbReference type="InterPro" id="IPR000073">
    <property type="entry name" value="AB_hydrolase_1"/>
</dbReference>
<dbReference type="RefSeq" id="WP_126806288.1">
    <property type="nucleotide sequence ID" value="NZ_PIPP01000002.1"/>
</dbReference>
<dbReference type="InterPro" id="IPR050266">
    <property type="entry name" value="AB_hydrolase_sf"/>
</dbReference>